<evidence type="ECO:0000256" key="7">
    <source>
        <dbReference type="ARBA" id="ARBA00022763"/>
    </source>
</evidence>
<comment type="catalytic activity">
    <reaction evidence="1">
        <text>Hydrolyzes single-stranded DNA or mismatched double-stranded DNA and polynucleotides, releasing free uracil.</text>
        <dbReference type="EC" id="3.2.2.27"/>
    </reaction>
</comment>
<dbReference type="EC" id="3.2.2.27" evidence="3"/>
<dbReference type="SUPFAM" id="SSF52141">
    <property type="entry name" value="Uracil-DNA glycosylase-like"/>
    <property type="match status" value="1"/>
</dbReference>
<name>A0A3B0TMX2_9ZZZZ</name>
<evidence type="ECO:0000256" key="3">
    <source>
        <dbReference type="ARBA" id="ARBA00012030"/>
    </source>
</evidence>
<dbReference type="GO" id="GO:0046872">
    <property type="term" value="F:metal ion binding"/>
    <property type="evidence" value="ECO:0007669"/>
    <property type="project" value="UniProtKB-KW"/>
</dbReference>
<gene>
    <name evidence="14" type="ORF">MNBD_ALPHA11-1969</name>
</gene>
<accession>A0A3B0TMX2</accession>
<dbReference type="Gene3D" id="3.40.470.10">
    <property type="entry name" value="Uracil-DNA glycosylase-like domain"/>
    <property type="match status" value="1"/>
</dbReference>
<evidence type="ECO:0000256" key="4">
    <source>
        <dbReference type="ARBA" id="ARBA00019403"/>
    </source>
</evidence>
<dbReference type="CDD" id="cd10030">
    <property type="entry name" value="UDG-F4_TTUDGA_SPO1dp_like"/>
    <property type="match status" value="1"/>
</dbReference>
<evidence type="ECO:0000256" key="8">
    <source>
        <dbReference type="ARBA" id="ARBA00022801"/>
    </source>
</evidence>
<keyword evidence="7" id="KW-0227">DNA damage</keyword>
<dbReference type="InterPro" id="IPR036895">
    <property type="entry name" value="Uracil-DNA_glycosylase-like_sf"/>
</dbReference>
<dbReference type="InterPro" id="IPR005122">
    <property type="entry name" value="Uracil-DNA_glycosylase-like"/>
</dbReference>
<dbReference type="EMBL" id="UOEQ01000075">
    <property type="protein sequence ID" value="VAW15842.1"/>
    <property type="molecule type" value="Genomic_DNA"/>
</dbReference>
<dbReference type="PANTHER" id="PTHR33693:SF1">
    <property type="entry name" value="TYPE-4 URACIL-DNA GLYCOSYLASE"/>
    <property type="match status" value="1"/>
</dbReference>
<evidence type="ECO:0000259" key="13">
    <source>
        <dbReference type="SMART" id="SM00986"/>
    </source>
</evidence>
<keyword evidence="9" id="KW-0408">Iron</keyword>
<dbReference type="PANTHER" id="PTHR33693">
    <property type="entry name" value="TYPE-5 URACIL-DNA GLYCOSYLASE"/>
    <property type="match status" value="1"/>
</dbReference>
<dbReference type="NCBIfam" id="TIGR00758">
    <property type="entry name" value="UDG_fam4"/>
    <property type="match status" value="1"/>
</dbReference>
<protein>
    <recommendedName>
        <fullName evidence="4">Type-4 uracil-DNA glycosylase</fullName>
        <ecNumber evidence="3">3.2.2.27</ecNumber>
    </recommendedName>
</protein>
<keyword evidence="6" id="KW-0479">Metal-binding</keyword>
<evidence type="ECO:0000256" key="12">
    <source>
        <dbReference type="SAM" id="MobiDB-lite"/>
    </source>
</evidence>
<keyword evidence="11" id="KW-0234">DNA repair</keyword>
<feature type="region of interest" description="Disordered" evidence="12">
    <location>
        <begin position="37"/>
        <end position="83"/>
    </location>
</feature>
<comment type="similarity">
    <text evidence="2">Belongs to the uracil-DNA glycosylase (UDG) superfamily. Type 4 (UDGa) family.</text>
</comment>
<dbReference type="SMART" id="SM00986">
    <property type="entry name" value="UDG"/>
    <property type="match status" value="1"/>
</dbReference>
<dbReference type="InterPro" id="IPR051536">
    <property type="entry name" value="UDG_Type-4/5"/>
</dbReference>
<keyword evidence="14" id="KW-0326">Glycosidase</keyword>
<dbReference type="InterPro" id="IPR005273">
    <property type="entry name" value="Ura-DNA_glyco_family4"/>
</dbReference>
<evidence type="ECO:0000256" key="10">
    <source>
        <dbReference type="ARBA" id="ARBA00023014"/>
    </source>
</evidence>
<feature type="compositionally biased region" description="Polar residues" evidence="12">
    <location>
        <begin position="48"/>
        <end position="83"/>
    </location>
</feature>
<dbReference type="GO" id="GO:0051539">
    <property type="term" value="F:4 iron, 4 sulfur cluster binding"/>
    <property type="evidence" value="ECO:0007669"/>
    <property type="project" value="UniProtKB-KW"/>
</dbReference>
<evidence type="ECO:0000256" key="1">
    <source>
        <dbReference type="ARBA" id="ARBA00001400"/>
    </source>
</evidence>
<dbReference type="GO" id="GO:0004844">
    <property type="term" value="F:uracil DNA N-glycosylase activity"/>
    <property type="evidence" value="ECO:0007669"/>
    <property type="project" value="UniProtKB-EC"/>
</dbReference>
<keyword evidence="10" id="KW-0411">Iron-sulfur</keyword>
<dbReference type="GO" id="GO:0006281">
    <property type="term" value="P:DNA repair"/>
    <property type="evidence" value="ECO:0007669"/>
    <property type="project" value="UniProtKB-KW"/>
</dbReference>
<reference evidence="14" key="1">
    <citation type="submission" date="2018-06" db="EMBL/GenBank/DDBJ databases">
        <authorList>
            <person name="Zhirakovskaya E."/>
        </authorList>
    </citation>
    <scope>NUCLEOTIDE SEQUENCE</scope>
</reference>
<dbReference type="SMART" id="SM00987">
    <property type="entry name" value="UreE_C"/>
    <property type="match status" value="1"/>
</dbReference>
<organism evidence="14">
    <name type="scientific">hydrothermal vent metagenome</name>
    <dbReference type="NCBI Taxonomy" id="652676"/>
    <lineage>
        <taxon>unclassified sequences</taxon>
        <taxon>metagenomes</taxon>
        <taxon>ecological metagenomes</taxon>
    </lineage>
</organism>
<dbReference type="AlphaFoldDB" id="A0A3B0TMX2"/>
<sequence>MHQTDEIIRLLQWHKSAGVDVCLSETCENRFLENTGFNDVKKKHPPAQNITDSETTSRQTPNISQAPNISRDQTVNQTQAANHSTATAAIEANSNDAPQKAQTLAQSAKTLEELKVLMENFDGCALKERATQLVFGSGNPKAKIMFIGKAPSNDEDVLGTPFSGKSGILLDAMLRSISLERAEVFLSNIIPWRPPGNRAPAPQEIVACLPFLIRQIELIKPEFIIAMGDIATKALMGNELSVLKLDGELNDIKTGEHKSKIIATLHPQFLLQQPAQKRRAWRDLCNLQRALND</sequence>
<evidence type="ECO:0000256" key="9">
    <source>
        <dbReference type="ARBA" id="ARBA00023004"/>
    </source>
</evidence>
<evidence type="ECO:0000256" key="5">
    <source>
        <dbReference type="ARBA" id="ARBA00022485"/>
    </source>
</evidence>
<feature type="domain" description="Uracil-DNA glycosylase-like" evidence="13">
    <location>
        <begin position="135"/>
        <end position="285"/>
    </location>
</feature>
<evidence type="ECO:0000256" key="2">
    <source>
        <dbReference type="ARBA" id="ARBA00006521"/>
    </source>
</evidence>
<evidence type="ECO:0000256" key="6">
    <source>
        <dbReference type="ARBA" id="ARBA00022723"/>
    </source>
</evidence>
<dbReference type="Pfam" id="PF03167">
    <property type="entry name" value="UDG"/>
    <property type="match status" value="1"/>
</dbReference>
<evidence type="ECO:0000313" key="14">
    <source>
        <dbReference type="EMBL" id="VAW15842.1"/>
    </source>
</evidence>
<keyword evidence="5" id="KW-0004">4Fe-4S</keyword>
<proteinExistence type="inferred from homology"/>
<keyword evidence="8 14" id="KW-0378">Hydrolase</keyword>
<evidence type="ECO:0000256" key="11">
    <source>
        <dbReference type="ARBA" id="ARBA00023204"/>
    </source>
</evidence>